<keyword evidence="3" id="KW-1003">Cell membrane</keyword>
<comment type="caution">
    <text evidence="10">The sequence shown here is derived from an EMBL/GenBank/DDBJ whole genome shotgun (WGS) entry which is preliminary data.</text>
</comment>
<name>A0A356LME8_9BURK</name>
<feature type="transmembrane region" description="Helical" evidence="9">
    <location>
        <begin position="135"/>
        <end position="158"/>
    </location>
</feature>
<dbReference type="InterPro" id="IPR052157">
    <property type="entry name" value="BCAA_transport_permease"/>
</dbReference>
<comment type="similarity">
    <text evidence="8">Belongs to the binding-protein-dependent transport system permease family. LivHM subfamily.</text>
</comment>
<dbReference type="GO" id="GO:0022857">
    <property type="term" value="F:transmembrane transporter activity"/>
    <property type="evidence" value="ECO:0007669"/>
    <property type="project" value="InterPro"/>
</dbReference>
<keyword evidence="2" id="KW-0813">Transport</keyword>
<evidence type="ECO:0000256" key="9">
    <source>
        <dbReference type="SAM" id="Phobius"/>
    </source>
</evidence>
<keyword evidence="5" id="KW-0029">Amino-acid transport</keyword>
<protein>
    <submittedName>
        <fullName evidence="10">Branched-chain amino acid ABC transporter permease</fullName>
    </submittedName>
</protein>
<dbReference type="GO" id="GO:0006865">
    <property type="term" value="P:amino acid transport"/>
    <property type="evidence" value="ECO:0007669"/>
    <property type="project" value="UniProtKB-KW"/>
</dbReference>
<evidence type="ECO:0000256" key="8">
    <source>
        <dbReference type="ARBA" id="ARBA00037998"/>
    </source>
</evidence>
<evidence type="ECO:0000313" key="11">
    <source>
        <dbReference type="Proteomes" id="UP000264036"/>
    </source>
</evidence>
<dbReference type="PANTHER" id="PTHR11795">
    <property type="entry name" value="BRANCHED-CHAIN AMINO ACID TRANSPORT SYSTEM PERMEASE PROTEIN LIVH"/>
    <property type="match status" value="1"/>
</dbReference>
<organism evidence="10 11">
    <name type="scientific">Advenella kashmirensis</name>
    <dbReference type="NCBI Taxonomy" id="310575"/>
    <lineage>
        <taxon>Bacteria</taxon>
        <taxon>Pseudomonadati</taxon>
        <taxon>Pseudomonadota</taxon>
        <taxon>Betaproteobacteria</taxon>
        <taxon>Burkholderiales</taxon>
        <taxon>Alcaligenaceae</taxon>
    </lineage>
</organism>
<sequence length="289" mass="30708">MDVFLQVIVNGLMLAGVYIGLSIGLTLIFGVIKVVNFAHGEFLMIGLYATYLLTSYSSLSLLQAIVPVVLLLFVLGYVMQRTVIQPLLNAPHHMQIFATVGVSTFLMNLALLVFGADVHRTEAPNALHTISVGGINLVVSQLVTLVVVVCLAIGLHVFQSRTMIGMSIRAVAQNRNSAALMGVNVKRVYAITFGLGCACLGLVATLIAPQYPVFPTVGTYFVLFAFVIVILGGLGNVTGAIYASIIIGIVDSLAGYYISLALKEVICFCIFILILIVKPTGLVGKESGA</sequence>
<dbReference type="InterPro" id="IPR001851">
    <property type="entry name" value="ABC_transp_permease"/>
</dbReference>
<feature type="transmembrane region" description="Helical" evidence="9">
    <location>
        <begin position="220"/>
        <end position="242"/>
    </location>
</feature>
<keyword evidence="7 9" id="KW-0472">Membrane</keyword>
<dbReference type="GO" id="GO:0005886">
    <property type="term" value="C:plasma membrane"/>
    <property type="evidence" value="ECO:0007669"/>
    <property type="project" value="UniProtKB-SubCell"/>
</dbReference>
<evidence type="ECO:0000256" key="3">
    <source>
        <dbReference type="ARBA" id="ARBA00022475"/>
    </source>
</evidence>
<proteinExistence type="inferred from homology"/>
<evidence type="ECO:0000256" key="6">
    <source>
        <dbReference type="ARBA" id="ARBA00022989"/>
    </source>
</evidence>
<evidence type="ECO:0000256" key="2">
    <source>
        <dbReference type="ARBA" id="ARBA00022448"/>
    </source>
</evidence>
<evidence type="ECO:0000256" key="5">
    <source>
        <dbReference type="ARBA" id="ARBA00022970"/>
    </source>
</evidence>
<feature type="transmembrane region" description="Helical" evidence="9">
    <location>
        <begin position="188"/>
        <end position="208"/>
    </location>
</feature>
<reference evidence="10 11" key="1">
    <citation type="journal article" date="2018" name="Nat. Biotechnol.">
        <title>A standardized bacterial taxonomy based on genome phylogeny substantially revises the tree of life.</title>
        <authorList>
            <person name="Parks D.H."/>
            <person name="Chuvochina M."/>
            <person name="Waite D.W."/>
            <person name="Rinke C."/>
            <person name="Skarshewski A."/>
            <person name="Chaumeil P.A."/>
            <person name="Hugenholtz P."/>
        </authorList>
    </citation>
    <scope>NUCLEOTIDE SEQUENCE [LARGE SCALE GENOMIC DNA]</scope>
    <source>
        <strain evidence="10">UBA10707</strain>
    </source>
</reference>
<keyword evidence="4 9" id="KW-0812">Transmembrane</keyword>
<dbReference type="Proteomes" id="UP000264036">
    <property type="component" value="Unassembled WGS sequence"/>
</dbReference>
<feature type="transmembrane region" description="Helical" evidence="9">
    <location>
        <begin position="42"/>
        <end position="59"/>
    </location>
</feature>
<comment type="subcellular location">
    <subcellularLocation>
        <location evidence="1">Cell membrane</location>
        <topology evidence="1">Multi-pass membrane protein</topology>
    </subcellularLocation>
</comment>
<keyword evidence="6 9" id="KW-1133">Transmembrane helix</keyword>
<evidence type="ECO:0000256" key="4">
    <source>
        <dbReference type="ARBA" id="ARBA00022692"/>
    </source>
</evidence>
<dbReference type="EMBL" id="DOEK01000047">
    <property type="protein sequence ID" value="HBP32072.1"/>
    <property type="molecule type" value="Genomic_DNA"/>
</dbReference>
<dbReference type="Pfam" id="PF02653">
    <property type="entry name" value="BPD_transp_2"/>
    <property type="match status" value="1"/>
</dbReference>
<gene>
    <name evidence="10" type="ORF">DD666_22015</name>
</gene>
<feature type="transmembrane region" description="Helical" evidence="9">
    <location>
        <begin position="12"/>
        <end position="35"/>
    </location>
</feature>
<dbReference type="AlphaFoldDB" id="A0A356LME8"/>
<accession>A0A356LME8</accession>
<evidence type="ECO:0000313" key="10">
    <source>
        <dbReference type="EMBL" id="HBP32072.1"/>
    </source>
</evidence>
<evidence type="ECO:0000256" key="7">
    <source>
        <dbReference type="ARBA" id="ARBA00023136"/>
    </source>
</evidence>
<feature type="transmembrane region" description="Helical" evidence="9">
    <location>
        <begin position="96"/>
        <end position="115"/>
    </location>
</feature>
<evidence type="ECO:0000256" key="1">
    <source>
        <dbReference type="ARBA" id="ARBA00004651"/>
    </source>
</evidence>
<dbReference type="CDD" id="cd06582">
    <property type="entry name" value="TM_PBP1_LivH_like"/>
    <property type="match status" value="1"/>
</dbReference>
<dbReference type="PANTHER" id="PTHR11795:SF445">
    <property type="entry name" value="AMINO ACID ABC TRANSPORTER PERMEASE PROTEIN"/>
    <property type="match status" value="1"/>
</dbReference>
<feature type="transmembrane region" description="Helical" evidence="9">
    <location>
        <begin position="254"/>
        <end position="277"/>
    </location>
</feature>